<dbReference type="InterPro" id="IPR011010">
    <property type="entry name" value="DNA_brk_join_enz"/>
</dbReference>
<evidence type="ECO:0000313" key="3">
    <source>
        <dbReference type="Proteomes" id="UP001527052"/>
    </source>
</evidence>
<dbReference type="Proteomes" id="UP001527052">
    <property type="component" value="Unassembled WGS sequence"/>
</dbReference>
<sequence>MKYTVDAKEEFEKYVNYHDSILLLNGLKDRLDQGLGYYLLLLGLTTGLRFEELVGLVFSDFNFNHNELNIDKTWGYNNRMPTGFGPLKNKASKRKIKVEGTTMALFKDLFKTIPDNEHHLVFYNEKSI</sequence>
<evidence type="ECO:0000313" key="2">
    <source>
        <dbReference type="EMBL" id="MCY9548428.1"/>
    </source>
</evidence>
<keyword evidence="1" id="KW-0233">DNA recombination</keyword>
<gene>
    <name evidence="2" type="ORF">M5W82_15975</name>
</gene>
<evidence type="ECO:0008006" key="4">
    <source>
        <dbReference type="Google" id="ProtNLM"/>
    </source>
</evidence>
<dbReference type="SUPFAM" id="SSF56349">
    <property type="entry name" value="DNA breaking-rejoining enzymes"/>
    <property type="match status" value="1"/>
</dbReference>
<dbReference type="EMBL" id="JAMDLZ010000030">
    <property type="protein sequence ID" value="MCY9548428.1"/>
    <property type="molecule type" value="Genomic_DNA"/>
</dbReference>
<dbReference type="InterPro" id="IPR013762">
    <property type="entry name" value="Integrase-like_cat_sf"/>
</dbReference>
<dbReference type="RefSeq" id="WP_268638344.1">
    <property type="nucleotide sequence ID" value="NZ_JAMDLZ010000030.1"/>
</dbReference>
<comment type="caution">
    <text evidence="2">The sequence shown here is derived from an EMBL/GenBank/DDBJ whole genome shotgun (WGS) entry which is preliminary data.</text>
</comment>
<keyword evidence="3" id="KW-1185">Reference proteome</keyword>
<dbReference type="Gene3D" id="1.10.443.10">
    <property type="entry name" value="Intergrase catalytic core"/>
    <property type="match status" value="1"/>
</dbReference>
<accession>A0ABT4ERX7</accession>
<proteinExistence type="predicted"/>
<evidence type="ECO:0000256" key="1">
    <source>
        <dbReference type="ARBA" id="ARBA00023172"/>
    </source>
</evidence>
<organism evidence="2 3">
    <name type="scientific">Lysinibacillus xylanilyticus</name>
    <dbReference type="NCBI Taxonomy" id="582475"/>
    <lineage>
        <taxon>Bacteria</taxon>
        <taxon>Bacillati</taxon>
        <taxon>Bacillota</taxon>
        <taxon>Bacilli</taxon>
        <taxon>Bacillales</taxon>
        <taxon>Bacillaceae</taxon>
        <taxon>Lysinibacillus</taxon>
    </lineage>
</organism>
<reference evidence="2 3" key="1">
    <citation type="submission" date="2022-05" db="EMBL/GenBank/DDBJ databases">
        <title>Genome Sequencing of Bee-Associated Microbes.</title>
        <authorList>
            <person name="Dunlap C."/>
        </authorList>
    </citation>
    <scope>NUCLEOTIDE SEQUENCE [LARGE SCALE GENOMIC DNA]</scope>
    <source>
        <strain evidence="2 3">NRRL BD-083</strain>
    </source>
</reference>
<name>A0ABT4ERX7_9BACI</name>
<protein>
    <recommendedName>
        <fullName evidence="4">Tyr recombinase domain-containing protein</fullName>
    </recommendedName>
</protein>